<protein>
    <recommendedName>
        <fullName evidence="3">DUF1783-domain-containing protein</fullName>
    </recommendedName>
</protein>
<dbReference type="GO" id="GO:0033617">
    <property type="term" value="P:mitochondrial respiratory chain complex IV assembly"/>
    <property type="evidence" value="ECO:0007669"/>
    <property type="project" value="InterPro"/>
</dbReference>
<name>A0A3M7EE90_HORWE</name>
<dbReference type="InterPro" id="IPR014807">
    <property type="entry name" value="Coa1"/>
</dbReference>
<evidence type="ECO:0000313" key="2">
    <source>
        <dbReference type="Proteomes" id="UP000269276"/>
    </source>
</evidence>
<dbReference type="PANTHER" id="PTHR28523">
    <property type="entry name" value="CYTOCHROME C OXIDASE ASSEMBLY FACTOR 1"/>
    <property type="match status" value="1"/>
</dbReference>
<dbReference type="OrthoDB" id="2100652at2759"/>
<dbReference type="InterPro" id="IPR042432">
    <property type="entry name" value="Coa1_fungi"/>
</dbReference>
<accession>A0A3M7EE90</accession>
<gene>
    <name evidence="1" type="ORF">D0863_03234</name>
</gene>
<sequence>MSAAPSPTTTVFATNKFADVKAQLSIPTLSTVQNTVPKAEKDEEIIAPSPKQDKTPEVHRPYLKLLMPQPPVDIEADIAARKQDCRYWFYVLGRFQKDKNWRSISVFPEDDVDEAEASWLRSGESRCAFVLYHINTMMPQPRIRPVRLQQLFRQHAVPRRTLVEAPRPGSGPLMERRGDRALPTISTGIPRWLKTLPLFAVVMTASMLGIFNYQKQSSSVVSSTLYALRTNAEAREILGDEIYFASQIPWIRGEINQLHGRIDISFWVKGTKRQGLMRFKSDRPTRMGYFQTHEWSLEPEGGQKVSLLQGNDPFQQETADKVGVAA</sequence>
<dbReference type="Pfam" id="PF08695">
    <property type="entry name" value="Coa1"/>
    <property type="match status" value="1"/>
</dbReference>
<comment type="caution">
    <text evidence="1">The sequence shown here is derived from an EMBL/GenBank/DDBJ whole genome shotgun (WGS) entry which is preliminary data.</text>
</comment>
<proteinExistence type="predicted"/>
<evidence type="ECO:0000313" key="1">
    <source>
        <dbReference type="EMBL" id="RMY74446.1"/>
    </source>
</evidence>
<evidence type="ECO:0008006" key="3">
    <source>
        <dbReference type="Google" id="ProtNLM"/>
    </source>
</evidence>
<dbReference type="VEuPathDB" id="FungiDB:BTJ68_04647"/>
<dbReference type="AlphaFoldDB" id="A0A3M7EE90"/>
<dbReference type="GO" id="GO:0005743">
    <property type="term" value="C:mitochondrial inner membrane"/>
    <property type="evidence" value="ECO:0007669"/>
    <property type="project" value="TreeGrafter"/>
</dbReference>
<dbReference type="PANTHER" id="PTHR28523:SF1">
    <property type="entry name" value="CYTOCHROME C OXIDASE ASSEMBLY FACTOR 1"/>
    <property type="match status" value="1"/>
</dbReference>
<dbReference type="Proteomes" id="UP000269276">
    <property type="component" value="Unassembled WGS sequence"/>
</dbReference>
<dbReference type="EMBL" id="QWIP01000075">
    <property type="protein sequence ID" value="RMY74446.1"/>
    <property type="molecule type" value="Genomic_DNA"/>
</dbReference>
<reference evidence="1 2" key="1">
    <citation type="journal article" date="2018" name="BMC Genomics">
        <title>Genomic evidence for intraspecific hybridization in a clonal and extremely halotolerant yeast.</title>
        <authorList>
            <person name="Gostincar C."/>
            <person name="Stajich J.E."/>
            <person name="Zupancic J."/>
            <person name="Zalar P."/>
            <person name="Gunde-Cimerman N."/>
        </authorList>
    </citation>
    <scope>NUCLEOTIDE SEQUENCE [LARGE SCALE GENOMIC DNA]</scope>
    <source>
        <strain evidence="1 2">EXF-2682</strain>
    </source>
</reference>
<organism evidence="1 2">
    <name type="scientific">Hortaea werneckii</name>
    <name type="common">Black yeast</name>
    <name type="synonym">Cladosporium werneckii</name>
    <dbReference type="NCBI Taxonomy" id="91943"/>
    <lineage>
        <taxon>Eukaryota</taxon>
        <taxon>Fungi</taxon>
        <taxon>Dikarya</taxon>
        <taxon>Ascomycota</taxon>
        <taxon>Pezizomycotina</taxon>
        <taxon>Dothideomycetes</taxon>
        <taxon>Dothideomycetidae</taxon>
        <taxon>Mycosphaerellales</taxon>
        <taxon>Teratosphaeriaceae</taxon>
        <taxon>Hortaea</taxon>
    </lineage>
</organism>